<evidence type="ECO:0000313" key="2">
    <source>
        <dbReference type="Proteomes" id="UP000594261"/>
    </source>
</evidence>
<sequence length="166" mass="19294">MQLDYAIDILPKNRRVIDEKGAARKLKVQASRFVLMKDALYKRGFSQPYLRCLGQEEANYVLAEQFGIEEYGFEEGERVSLVELMKDKGPVWDEIVRENQLQPTKLDEVGVWWFVDLILGGEALLDSMNKSKEHGFLGFRNSKNSFISWIDKLYRKLVEPQKECAN</sequence>
<proteinExistence type="predicted"/>
<dbReference type="InParanoid" id="A0A7N2KRI2"/>
<dbReference type="Proteomes" id="UP000594261">
    <property type="component" value="Chromosome 2"/>
</dbReference>
<reference evidence="2" key="1">
    <citation type="journal article" date="2016" name="G3 (Bethesda)">
        <title>First Draft Assembly and Annotation of the Genome of a California Endemic Oak Quercus lobata Nee (Fagaceae).</title>
        <authorList>
            <person name="Sork V.L."/>
            <person name="Fitz-Gibbon S.T."/>
            <person name="Puiu D."/>
            <person name="Crepeau M."/>
            <person name="Gugger P.F."/>
            <person name="Sherman R."/>
            <person name="Stevens K."/>
            <person name="Langley C.H."/>
            <person name="Pellegrini M."/>
            <person name="Salzberg S.L."/>
        </authorList>
    </citation>
    <scope>NUCLEOTIDE SEQUENCE [LARGE SCALE GENOMIC DNA]</scope>
    <source>
        <strain evidence="2">cv. SW786</strain>
    </source>
</reference>
<keyword evidence="2" id="KW-1185">Reference proteome</keyword>
<dbReference type="PANTHER" id="PTHR32487">
    <property type="entry name" value="3-OXO-DELTA(4,5)-STEROID 5-BETA-REDUCTASE"/>
    <property type="match status" value="1"/>
</dbReference>
<dbReference type="EnsemblPlants" id="QL02p002738:mrna">
    <property type="protein sequence ID" value="QL02p002738:mrna"/>
    <property type="gene ID" value="QL02p002738"/>
</dbReference>
<dbReference type="Gene3D" id="3.40.50.720">
    <property type="entry name" value="NAD(P)-binding Rossmann-like Domain"/>
    <property type="match status" value="1"/>
</dbReference>
<dbReference type="Gramene" id="QL02p002738:mrna">
    <property type="protein sequence ID" value="QL02p002738:mrna"/>
    <property type="gene ID" value="QL02p002738"/>
</dbReference>
<evidence type="ECO:0000313" key="1">
    <source>
        <dbReference type="EnsemblPlants" id="QL02p002738:mrna"/>
    </source>
</evidence>
<name>A0A7N2KRI2_QUELO</name>
<dbReference type="AlphaFoldDB" id="A0A7N2KRI2"/>
<reference evidence="1" key="2">
    <citation type="submission" date="2021-01" db="UniProtKB">
        <authorList>
            <consortium name="EnsemblPlants"/>
        </authorList>
    </citation>
    <scope>IDENTIFICATION</scope>
</reference>
<protein>
    <submittedName>
        <fullName evidence="1">Uncharacterized protein</fullName>
    </submittedName>
</protein>
<accession>A0A7N2KRI2</accession>
<organism evidence="1 2">
    <name type="scientific">Quercus lobata</name>
    <name type="common">Valley oak</name>
    <dbReference type="NCBI Taxonomy" id="97700"/>
    <lineage>
        <taxon>Eukaryota</taxon>
        <taxon>Viridiplantae</taxon>
        <taxon>Streptophyta</taxon>
        <taxon>Embryophyta</taxon>
        <taxon>Tracheophyta</taxon>
        <taxon>Spermatophyta</taxon>
        <taxon>Magnoliopsida</taxon>
        <taxon>eudicotyledons</taxon>
        <taxon>Gunneridae</taxon>
        <taxon>Pentapetalae</taxon>
        <taxon>rosids</taxon>
        <taxon>fabids</taxon>
        <taxon>Fagales</taxon>
        <taxon>Fagaceae</taxon>
        <taxon>Quercus</taxon>
    </lineage>
</organism>
<dbReference type="PANTHER" id="PTHR32487:SF0">
    <property type="entry name" value="3-OXO-DELTA(4,5)-STEROID 5-BETA-REDUCTASE"/>
    <property type="match status" value="1"/>
</dbReference>